<feature type="region of interest" description="Disordered" evidence="3">
    <location>
        <begin position="78"/>
        <end position="135"/>
    </location>
</feature>
<comment type="caution">
    <text evidence="4">The sequence shown here is derived from an EMBL/GenBank/DDBJ whole genome shotgun (WGS) entry which is preliminary data.</text>
</comment>
<dbReference type="OrthoDB" id="548867at2759"/>
<organism evidence="4 5">
    <name type="scientific">Neocucurbitaria cava</name>
    <dbReference type="NCBI Taxonomy" id="798079"/>
    <lineage>
        <taxon>Eukaryota</taxon>
        <taxon>Fungi</taxon>
        <taxon>Dikarya</taxon>
        <taxon>Ascomycota</taxon>
        <taxon>Pezizomycotina</taxon>
        <taxon>Dothideomycetes</taxon>
        <taxon>Pleosporomycetidae</taxon>
        <taxon>Pleosporales</taxon>
        <taxon>Pleosporineae</taxon>
        <taxon>Cucurbitariaceae</taxon>
        <taxon>Neocucurbitaria</taxon>
    </lineage>
</organism>
<evidence type="ECO:0000256" key="1">
    <source>
        <dbReference type="ARBA" id="ARBA00022741"/>
    </source>
</evidence>
<dbReference type="Proteomes" id="UP001140560">
    <property type="component" value="Unassembled WGS sequence"/>
</dbReference>
<feature type="region of interest" description="Disordered" evidence="3">
    <location>
        <begin position="289"/>
        <end position="327"/>
    </location>
</feature>
<dbReference type="AlphaFoldDB" id="A0A9W8Y2C1"/>
<accession>A0A9W8Y2C1</accession>
<dbReference type="GO" id="GO:0005524">
    <property type="term" value="F:ATP binding"/>
    <property type="evidence" value="ECO:0007669"/>
    <property type="project" value="UniProtKB-KW"/>
</dbReference>
<evidence type="ECO:0000256" key="2">
    <source>
        <dbReference type="ARBA" id="ARBA00022840"/>
    </source>
</evidence>
<keyword evidence="5" id="KW-1185">Reference proteome</keyword>
<feature type="compositionally biased region" description="Low complexity" evidence="3">
    <location>
        <begin position="166"/>
        <end position="176"/>
    </location>
</feature>
<evidence type="ECO:0000313" key="4">
    <source>
        <dbReference type="EMBL" id="KAJ4365271.1"/>
    </source>
</evidence>
<feature type="region of interest" description="Disordered" evidence="3">
    <location>
        <begin position="201"/>
        <end position="240"/>
    </location>
</feature>
<name>A0A9W8Y2C1_9PLEO</name>
<proteinExistence type="predicted"/>
<dbReference type="InterPro" id="IPR005654">
    <property type="entry name" value="ATPase_AFG1-like"/>
</dbReference>
<dbReference type="EMBL" id="JAPEUY010000016">
    <property type="protein sequence ID" value="KAJ4365271.1"/>
    <property type="molecule type" value="Genomic_DNA"/>
</dbReference>
<feature type="compositionally biased region" description="Polar residues" evidence="3">
    <location>
        <begin position="80"/>
        <end position="94"/>
    </location>
</feature>
<evidence type="ECO:0000256" key="3">
    <source>
        <dbReference type="SAM" id="MobiDB-lite"/>
    </source>
</evidence>
<protein>
    <submittedName>
        <fullName evidence="4">Uncharacterized protein</fullName>
    </submittedName>
</protein>
<feature type="compositionally biased region" description="Basic and acidic residues" evidence="3">
    <location>
        <begin position="298"/>
        <end position="327"/>
    </location>
</feature>
<dbReference type="PANTHER" id="PTHR12169">
    <property type="entry name" value="ATPASE N2B"/>
    <property type="match status" value="1"/>
</dbReference>
<reference evidence="4" key="1">
    <citation type="submission" date="2022-10" db="EMBL/GenBank/DDBJ databases">
        <title>Tapping the CABI collections for fungal endophytes: first genome assemblies for Collariella, Neodidymelliopsis, Ascochyta clinopodiicola, Didymella pomorum, Didymosphaeria variabile, Neocosmospora piperis and Neocucurbitaria cava.</title>
        <authorList>
            <person name="Hill R."/>
        </authorList>
    </citation>
    <scope>NUCLEOTIDE SEQUENCE</scope>
    <source>
        <strain evidence="4">IMI 356814</strain>
    </source>
</reference>
<gene>
    <name evidence="4" type="ORF">N0V83_008890</name>
</gene>
<sequence length="327" mass="35866">MARRFITLLDAMYEARCRLLITAVTGPDDLFFPASKASSPTASSSGLSETADEQGLLNDAVYPETYSEIYQDLNSPFRPNVSSYNTDGSSTGTGSLAADALEDDPPNRVRRPGSSFTDERRLHPGTPNFADIGGLTGEDEKFAVKRAESRIWEMCSGRWWDRHASSVSASSSDDGTTGSGPYSDNANANANTWWRPLPLSSRHWEHPTSTPPIPKTNPTIAADNKPQPQRQNALPPNVKILSREEIEQDKRKEAEDMFAHGASPFRTHPDAPPKFSWTHAWGMMTWGKKAGPWGKGVEGLEERKRDGEEKEEGEKGNDGSRGGKGDS</sequence>
<evidence type="ECO:0000313" key="5">
    <source>
        <dbReference type="Proteomes" id="UP001140560"/>
    </source>
</evidence>
<keyword evidence="2" id="KW-0067">ATP-binding</keyword>
<dbReference type="GO" id="GO:0016887">
    <property type="term" value="F:ATP hydrolysis activity"/>
    <property type="evidence" value="ECO:0007669"/>
    <property type="project" value="InterPro"/>
</dbReference>
<feature type="region of interest" description="Disordered" evidence="3">
    <location>
        <begin position="166"/>
        <end position="187"/>
    </location>
</feature>
<dbReference type="GO" id="GO:0005739">
    <property type="term" value="C:mitochondrion"/>
    <property type="evidence" value="ECO:0007669"/>
    <property type="project" value="TreeGrafter"/>
</dbReference>
<dbReference type="PANTHER" id="PTHR12169:SF2">
    <property type="entry name" value="AFG1P"/>
    <property type="match status" value="1"/>
</dbReference>
<keyword evidence="1" id="KW-0547">Nucleotide-binding</keyword>